<evidence type="ECO:0000313" key="2">
    <source>
        <dbReference type="Proteomes" id="UP000180280"/>
    </source>
</evidence>
<organism evidence="1 2">
    <name type="scientific">Chromobacterium sphagni</name>
    <dbReference type="NCBI Taxonomy" id="1903179"/>
    <lineage>
        <taxon>Bacteria</taxon>
        <taxon>Pseudomonadati</taxon>
        <taxon>Pseudomonadota</taxon>
        <taxon>Betaproteobacteria</taxon>
        <taxon>Neisseriales</taxon>
        <taxon>Chromobacteriaceae</taxon>
        <taxon>Chromobacterium</taxon>
    </lineage>
</organism>
<dbReference type="Gene3D" id="3.30.530.20">
    <property type="match status" value="1"/>
</dbReference>
<proteinExistence type="predicted"/>
<dbReference type="SUPFAM" id="SSF55961">
    <property type="entry name" value="Bet v1-like"/>
    <property type="match status" value="1"/>
</dbReference>
<reference evidence="1 2" key="1">
    <citation type="submission" date="2016-09" db="EMBL/GenBank/DDBJ databases">
        <title>Chromobacterium muskegensis sp. nov., an insecticidal bacterium isolated from Sphagnum bogs.</title>
        <authorList>
            <person name="Sparks M.E."/>
            <person name="Blackburn M.B."/>
            <person name="Gundersen-Rindal D.E."/>
            <person name="Mitchell A."/>
            <person name="Farrar R."/>
            <person name="Kuhar D."/>
        </authorList>
    </citation>
    <scope>NUCLEOTIDE SEQUENCE [LARGE SCALE GENOMIC DNA]</scope>
    <source>
        <strain evidence="1 2">14B-1</strain>
    </source>
</reference>
<comment type="caution">
    <text evidence="1">The sequence shown here is derived from an EMBL/GenBank/DDBJ whole genome shotgun (WGS) entry which is preliminary data.</text>
</comment>
<gene>
    <name evidence="1" type="ORF">BI344_05445</name>
</gene>
<protein>
    <submittedName>
        <fullName evidence="1">Polyketide cyclase</fullName>
    </submittedName>
</protein>
<sequence>MPILQKTVLLPGRTPEEVFEFCLDGVNFQRIFPEPITPIGDVDPSQLRIEAGKEFMFRHWMFGLLPSTWRVRIADLQPNEYFIDEMLRGPLKRFRHEHRVASCAEGTLYTDRLDYASYGGALAEQLFVNKYMARIFAARHRNMQRLLAPL</sequence>
<dbReference type="EMBL" id="MKCT01000001">
    <property type="protein sequence ID" value="OHX21944.1"/>
    <property type="molecule type" value="Genomic_DNA"/>
</dbReference>
<keyword evidence="2" id="KW-1185">Reference proteome</keyword>
<dbReference type="RefSeq" id="WP_071111892.1">
    <property type="nucleotide sequence ID" value="NZ_MKCT01000001.1"/>
</dbReference>
<name>A0ABX3CIG1_9NEIS</name>
<dbReference type="Proteomes" id="UP000180280">
    <property type="component" value="Unassembled WGS sequence"/>
</dbReference>
<evidence type="ECO:0000313" key="1">
    <source>
        <dbReference type="EMBL" id="OHX21944.1"/>
    </source>
</evidence>
<accession>A0ABX3CIG1</accession>
<dbReference type="InterPro" id="IPR023393">
    <property type="entry name" value="START-like_dom_sf"/>
</dbReference>
<dbReference type="CDD" id="cd07820">
    <property type="entry name" value="SRPBCC_3"/>
    <property type="match status" value="1"/>
</dbReference>